<dbReference type="EMBL" id="CP098735">
    <property type="protein sequence ID" value="USE78067.1"/>
    <property type="molecule type" value="Genomic_DNA"/>
</dbReference>
<dbReference type="Gene3D" id="3.40.5.80">
    <property type="match status" value="1"/>
</dbReference>
<evidence type="ECO:0008006" key="3">
    <source>
        <dbReference type="Google" id="ProtNLM"/>
    </source>
</evidence>
<gene>
    <name evidence="1" type="ORF">NDR89_03195</name>
</gene>
<proteinExistence type="predicted"/>
<reference evidence="1" key="1">
    <citation type="submission" date="2022-06" db="EMBL/GenBank/DDBJ databases">
        <title>Complete genome sequence and characterization of Cupriavidus gilardii QJ1 isolated from contaminating cells.</title>
        <authorList>
            <person name="Qi J."/>
        </authorList>
    </citation>
    <scope>NUCLEOTIDE SEQUENCE</scope>
    <source>
        <strain evidence="1">QJ1</strain>
    </source>
</reference>
<keyword evidence="2" id="KW-1185">Reference proteome</keyword>
<dbReference type="SUPFAM" id="SSF160059">
    <property type="entry name" value="PriA/YqbF domain"/>
    <property type="match status" value="1"/>
</dbReference>
<dbReference type="Proteomes" id="UP001056648">
    <property type="component" value="Chromosome 1"/>
</dbReference>
<evidence type="ECO:0000313" key="2">
    <source>
        <dbReference type="Proteomes" id="UP001056648"/>
    </source>
</evidence>
<dbReference type="RefSeq" id="WP_252252188.1">
    <property type="nucleotide sequence ID" value="NZ_CP098735.1"/>
</dbReference>
<sequence>MMATKNVKVLRVVSRKHTFRRAGFEFGAEPKNIPLEQLSAAQLAAIKGDKSLVAVEAEVVIREDGSVVDVPQATIYGAEARLRQWAAELNDRANELDVRESQIKAREEAVAAAERALADREAALVAKEAASGQTGTPAKARNGK</sequence>
<accession>A0ABY4VLP0</accession>
<evidence type="ECO:0000313" key="1">
    <source>
        <dbReference type="EMBL" id="USE78067.1"/>
    </source>
</evidence>
<protein>
    <recommendedName>
        <fullName evidence="3">Mu-like prophage FluMu N-terminal domain-containing protein</fullName>
    </recommendedName>
</protein>
<name>A0ABY4VLP0_9BURK</name>
<organism evidence="1 2">
    <name type="scientific">Cupriavidus gilardii</name>
    <dbReference type="NCBI Taxonomy" id="82541"/>
    <lineage>
        <taxon>Bacteria</taxon>
        <taxon>Pseudomonadati</taxon>
        <taxon>Pseudomonadota</taxon>
        <taxon>Betaproteobacteria</taxon>
        <taxon>Burkholderiales</taxon>
        <taxon>Burkholderiaceae</taxon>
        <taxon>Cupriavidus</taxon>
    </lineage>
</organism>